<dbReference type="Gene3D" id="3.40.30.10">
    <property type="entry name" value="Glutaredoxin"/>
    <property type="match status" value="1"/>
</dbReference>
<evidence type="ECO:0000313" key="3">
    <source>
        <dbReference type="EMBL" id="GAT55356.1"/>
    </source>
</evidence>
<feature type="region of interest" description="Disordered" evidence="1">
    <location>
        <begin position="25"/>
        <end position="71"/>
    </location>
</feature>
<protein>
    <submittedName>
        <fullName evidence="3">TRX2-thioredoxin II</fullName>
    </submittedName>
</protein>
<evidence type="ECO:0000313" key="4">
    <source>
        <dbReference type="Proteomes" id="UP000815677"/>
    </source>
</evidence>
<feature type="compositionally biased region" description="Polar residues" evidence="1">
    <location>
        <begin position="46"/>
        <end position="61"/>
    </location>
</feature>
<evidence type="ECO:0000256" key="1">
    <source>
        <dbReference type="SAM" id="MobiDB-lite"/>
    </source>
</evidence>
<evidence type="ECO:0000259" key="2">
    <source>
        <dbReference type="Pfam" id="PF00085"/>
    </source>
</evidence>
<dbReference type="Proteomes" id="UP000815677">
    <property type="component" value="Unassembled WGS sequence"/>
</dbReference>
<accession>A0ABQ0LW92</accession>
<dbReference type="InterPro" id="IPR013766">
    <property type="entry name" value="Thioredoxin_domain"/>
</dbReference>
<sequence length="197" mass="22030">MLQAPSRTWKKSSIPIPRAELVIPAFQRKAESTQSQPETEGGGTTDGPSESAATTDAQRTQTEAEEDAKDKDKDIEFIHRISDLVELKRFLRESPLKRTVIQFGARYNPTSYLGYKALKPHWDALAQTHHSRVNFVYCDVLDAPQAALEFKMVNTMPVLVFLKGELEVNRVIGGHNGRKLQEGIEQLIGTRRNSGGL</sequence>
<keyword evidence="4" id="KW-1185">Reference proteome</keyword>
<dbReference type="SUPFAM" id="SSF52833">
    <property type="entry name" value="Thioredoxin-like"/>
    <property type="match status" value="1"/>
</dbReference>
<dbReference type="EMBL" id="DF848978">
    <property type="protein sequence ID" value="GAT55356.1"/>
    <property type="molecule type" value="Genomic_DNA"/>
</dbReference>
<organism evidence="3 4">
    <name type="scientific">Mycena chlorophos</name>
    <name type="common">Agaric fungus</name>
    <name type="synonym">Agaricus chlorophos</name>
    <dbReference type="NCBI Taxonomy" id="658473"/>
    <lineage>
        <taxon>Eukaryota</taxon>
        <taxon>Fungi</taxon>
        <taxon>Dikarya</taxon>
        <taxon>Basidiomycota</taxon>
        <taxon>Agaricomycotina</taxon>
        <taxon>Agaricomycetes</taxon>
        <taxon>Agaricomycetidae</taxon>
        <taxon>Agaricales</taxon>
        <taxon>Marasmiineae</taxon>
        <taxon>Mycenaceae</taxon>
        <taxon>Mycena</taxon>
    </lineage>
</organism>
<feature type="domain" description="Thioredoxin" evidence="2">
    <location>
        <begin position="116"/>
        <end position="185"/>
    </location>
</feature>
<dbReference type="InterPro" id="IPR036249">
    <property type="entry name" value="Thioredoxin-like_sf"/>
</dbReference>
<dbReference type="Pfam" id="PF00085">
    <property type="entry name" value="Thioredoxin"/>
    <property type="match status" value="1"/>
</dbReference>
<reference evidence="3" key="1">
    <citation type="submission" date="2014-09" db="EMBL/GenBank/DDBJ databases">
        <title>Genome sequence of the luminous mushroom Mycena chlorophos for searching fungal bioluminescence genes.</title>
        <authorList>
            <person name="Tanaka Y."/>
            <person name="Kasuga D."/>
            <person name="Oba Y."/>
            <person name="Hase S."/>
            <person name="Sato K."/>
            <person name="Oba Y."/>
            <person name="Sakakibara Y."/>
        </authorList>
    </citation>
    <scope>NUCLEOTIDE SEQUENCE</scope>
</reference>
<dbReference type="CDD" id="cd02947">
    <property type="entry name" value="TRX_family"/>
    <property type="match status" value="1"/>
</dbReference>
<name>A0ABQ0LW92_MYCCL</name>
<proteinExistence type="predicted"/>
<gene>
    <name evidence="3" type="ORF">MCHLO_12135</name>
</gene>